<sequence>MLNTYSDAKKTEMSDKALSAIILCLADNVLREVA</sequence>
<comment type="caution">
    <text evidence="1">The sequence shown here is derived from an EMBL/GenBank/DDBJ whole genome shotgun (WGS) entry which is preliminary data.</text>
</comment>
<protein>
    <submittedName>
        <fullName evidence="1">Uncharacterized protein</fullName>
    </submittedName>
</protein>
<reference evidence="1 2" key="1">
    <citation type="journal article" date="2018" name="Front. Plant Sci.">
        <title>Red Clover (Trifolium pratense) and Zigzag Clover (T. medium) - A Picture of Genomic Similarities and Differences.</title>
        <authorList>
            <person name="Dluhosova J."/>
            <person name="Istvanek J."/>
            <person name="Nedelnik J."/>
            <person name="Repkova J."/>
        </authorList>
    </citation>
    <scope>NUCLEOTIDE SEQUENCE [LARGE SCALE GENOMIC DNA]</scope>
    <source>
        <strain evidence="2">cv. 10/8</strain>
        <tissue evidence="1">Leaf</tissue>
    </source>
</reference>
<name>A0A392V7Y8_9FABA</name>
<evidence type="ECO:0000313" key="1">
    <source>
        <dbReference type="EMBL" id="MCI84327.1"/>
    </source>
</evidence>
<organism evidence="1 2">
    <name type="scientific">Trifolium medium</name>
    <dbReference type="NCBI Taxonomy" id="97028"/>
    <lineage>
        <taxon>Eukaryota</taxon>
        <taxon>Viridiplantae</taxon>
        <taxon>Streptophyta</taxon>
        <taxon>Embryophyta</taxon>
        <taxon>Tracheophyta</taxon>
        <taxon>Spermatophyta</taxon>
        <taxon>Magnoliopsida</taxon>
        <taxon>eudicotyledons</taxon>
        <taxon>Gunneridae</taxon>
        <taxon>Pentapetalae</taxon>
        <taxon>rosids</taxon>
        <taxon>fabids</taxon>
        <taxon>Fabales</taxon>
        <taxon>Fabaceae</taxon>
        <taxon>Papilionoideae</taxon>
        <taxon>50 kb inversion clade</taxon>
        <taxon>NPAAA clade</taxon>
        <taxon>Hologalegina</taxon>
        <taxon>IRL clade</taxon>
        <taxon>Trifolieae</taxon>
        <taxon>Trifolium</taxon>
    </lineage>
</organism>
<dbReference type="Proteomes" id="UP000265520">
    <property type="component" value="Unassembled WGS sequence"/>
</dbReference>
<dbReference type="EMBL" id="LXQA011088289">
    <property type="protein sequence ID" value="MCI84327.1"/>
    <property type="molecule type" value="Genomic_DNA"/>
</dbReference>
<proteinExistence type="predicted"/>
<keyword evidence="2" id="KW-1185">Reference proteome</keyword>
<dbReference type="AlphaFoldDB" id="A0A392V7Y8"/>
<feature type="non-terminal residue" evidence="1">
    <location>
        <position position="34"/>
    </location>
</feature>
<accession>A0A392V7Y8</accession>
<evidence type="ECO:0000313" key="2">
    <source>
        <dbReference type="Proteomes" id="UP000265520"/>
    </source>
</evidence>